<dbReference type="Pfam" id="PF10645">
    <property type="entry name" value="Carb_bind"/>
    <property type="match status" value="1"/>
</dbReference>
<evidence type="ECO:0000313" key="4">
    <source>
        <dbReference type="EMBL" id="KTW26790.1"/>
    </source>
</evidence>
<keyword evidence="2" id="KW-0732">Signal</keyword>
<keyword evidence="1" id="KW-0472">Membrane</keyword>
<proteinExistence type="predicted"/>
<keyword evidence="1" id="KW-0812">Transmembrane</keyword>
<evidence type="ECO:0000313" key="5">
    <source>
        <dbReference type="Proteomes" id="UP000054454"/>
    </source>
</evidence>
<dbReference type="GeneID" id="28937523"/>
<dbReference type="EMBL" id="LFVZ01000012">
    <property type="protein sequence ID" value="KTW26790.1"/>
    <property type="molecule type" value="Genomic_DNA"/>
</dbReference>
<feature type="domain" description="Endo-1,3(4)-beta-glucanase 1 carbohydrate binding" evidence="3">
    <location>
        <begin position="33"/>
        <end position="78"/>
    </location>
</feature>
<reference evidence="5" key="1">
    <citation type="journal article" date="2016" name="Nat. Commun.">
        <title>Genome analysis of three Pneumocystis species reveals adaptation mechanisms to life exclusively in mammalian hosts.</title>
        <authorList>
            <person name="Ma L."/>
            <person name="Chen Z."/>
            <person name="Huang D.W."/>
            <person name="Kutty G."/>
            <person name="Ishihara M."/>
            <person name="Wang H."/>
            <person name="Abouelleil A."/>
            <person name="Bishop L."/>
            <person name="Davey E."/>
            <person name="Deng R."/>
            <person name="Deng X."/>
            <person name="Fan L."/>
            <person name="Fantoni G."/>
            <person name="Fitzgerald M."/>
            <person name="Gogineni E."/>
            <person name="Goldberg J.M."/>
            <person name="Handley G."/>
            <person name="Hu X."/>
            <person name="Huber C."/>
            <person name="Jiao X."/>
            <person name="Jones K."/>
            <person name="Levin J.Z."/>
            <person name="Liu Y."/>
            <person name="Macdonald P."/>
            <person name="Melnikov A."/>
            <person name="Raley C."/>
            <person name="Sassi M."/>
            <person name="Sherman B.T."/>
            <person name="Song X."/>
            <person name="Sykes S."/>
            <person name="Tran B."/>
            <person name="Walsh L."/>
            <person name="Xia Y."/>
            <person name="Yang J."/>
            <person name="Young S."/>
            <person name="Zeng Q."/>
            <person name="Zheng X."/>
            <person name="Stephens R."/>
            <person name="Nusbaum C."/>
            <person name="Birren B.W."/>
            <person name="Azadi P."/>
            <person name="Lempicki R.A."/>
            <person name="Cuomo C.A."/>
            <person name="Kovacs J.A."/>
        </authorList>
    </citation>
    <scope>NUCLEOTIDE SEQUENCE [LARGE SCALE GENOMIC DNA]</scope>
    <source>
        <strain evidence="5">B80</strain>
    </source>
</reference>
<protein>
    <recommendedName>
        <fullName evidence="3">Endo-1,3(4)-beta-glucanase 1 carbohydrate binding domain-containing protein</fullName>
    </recommendedName>
</protein>
<evidence type="ECO:0000259" key="3">
    <source>
        <dbReference type="Pfam" id="PF10645"/>
    </source>
</evidence>
<dbReference type="VEuPathDB" id="FungiDB:T552_02791"/>
<feature type="signal peptide" evidence="2">
    <location>
        <begin position="1"/>
        <end position="20"/>
    </location>
</feature>
<dbReference type="InterPro" id="IPR018909">
    <property type="entry name" value="Eng1_septum"/>
</dbReference>
<dbReference type="RefSeq" id="XP_018225125.1">
    <property type="nucleotide sequence ID" value="XM_018371320.1"/>
</dbReference>
<keyword evidence="1" id="KW-1133">Transmembrane helix</keyword>
<dbReference type="OrthoDB" id="5430620at2759"/>
<accession>A0A0W4ZEI0</accession>
<dbReference type="Proteomes" id="UP000054454">
    <property type="component" value="Unassembled WGS sequence"/>
</dbReference>
<evidence type="ECO:0000256" key="1">
    <source>
        <dbReference type="SAM" id="Phobius"/>
    </source>
</evidence>
<feature type="chain" id="PRO_5006933767" description="Endo-1,3(4)-beta-glucanase 1 carbohydrate binding domain-containing protein" evidence="2">
    <location>
        <begin position="21"/>
        <end position="155"/>
    </location>
</feature>
<keyword evidence="5" id="KW-1185">Reference proteome</keyword>
<sequence length="155" mass="17245">MILNAWIVLFLTPFLHIVASAPEHSQRDKMIICGSGYFDPKKYTCFDGLACPIIGVAFLRCGNACYSPLLYHCTEGKLFQGAEPPEKQLPQKQVVSTTTSTLVFPTTDKSIQTPWKPSFNDRTEKKKGSANHDMTTFSIFGTLCIISIISFILAF</sequence>
<comment type="caution">
    <text evidence="4">The sequence shown here is derived from an EMBL/GenBank/DDBJ whole genome shotgun (WGS) entry which is preliminary data.</text>
</comment>
<dbReference type="GO" id="GO:0030246">
    <property type="term" value="F:carbohydrate binding"/>
    <property type="evidence" value="ECO:0007669"/>
    <property type="project" value="InterPro"/>
</dbReference>
<feature type="transmembrane region" description="Helical" evidence="1">
    <location>
        <begin position="134"/>
        <end position="154"/>
    </location>
</feature>
<dbReference type="AlphaFoldDB" id="A0A0W4ZEI0"/>
<gene>
    <name evidence="4" type="ORF">T552_02791</name>
</gene>
<organism evidence="4 5">
    <name type="scientific">Pneumocystis carinii (strain B80)</name>
    <name type="common">Rat pneumocystis pneumonia agent</name>
    <name type="synonym">Pneumocystis carinii f. sp. carinii</name>
    <dbReference type="NCBI Taxonomy" id="1408658"/>
    <lineage>
        <taxon>Eukaryota</taxon>
        <taxon>Fungi</taxon>
        <taxon>Dikarya</taxon>
        <taxon>Ascomycota</taxon>
        <taxon>Taphrinomycotina</taxon>
        <taxon>Pneumocystomycetes</taxon>
        <taxon>Pneumocystaceae</taxon>
        <taxon>Pneumocystis</taxon>
    </lineage>
</organism>
<evidence type="ECO:0000256" key="2">
    <source>
        <dbReference type="SAM" id="SignalP"/>
    </source>
</evidence>
<name>A0A0W4ZEI0_PNEC8</name>